<dbReference type="Proteomes" id="UP000481153">
    <property type="component" value="Unassembled WGS sequence"/>
</dbReference>
<name>A0A6G0WX89_9STRA</name>
<protein>
    <recommendedName>
        <fullName evidence="3">Neurochondrin</fullName>
    </recommendedName>
</protein>
<evidence type="ECO:0000313" key="2">
    <source>
        <dbReference type="Proteomes" id="UP000481153"/>
    </source>
</evidence>
<reference evidence="1 2" key="1">
    <citation type="submission" date="2019-07" db="EMBL/GenBank/DDBJ databases">
        <title>Genomics analysis of Aphanomyces spp. identifies a new class of oomycete effector associated with host adaptation.</title>
        <authorList>
            <person name="Gaulin E."/>
        </authorList>
    </citation>
    <scope>NUCLEOTIDE SEQUENCE [LARGE SCALE GENOMIC DNA]</scope>
    <source>
        <strain evidence="1 2">ATCC 201684</strain>
    </source>
</reference>
<evidence type="ECO:0008006" key="3">
    <source>
        <dbReference type="Google" id="ProtNLM"/>
    </source>
</evidence>
<organism evidence="1 2">
    <name type="scientific">Aphanomyces euteiches</name>
    <dbReference type="NCBI Taxonomy" id="100861"/>
    <lineage>
        <taxon>Eukaryota</taxon>
        <taxon>Sar</taxon>
        <taxon>Stramenopiles</taxon>
        <taxon>Oomycota</taxon>
        <taxon>Saprolegniomycetes</taxon>
        <taxon>Saprolegniales</taxon>
        <taxon>Verrucalvaceae</taxon>
        <taxon>Aphanomyces</taxon>
    </lineage>
</organism>
<dbReference type="AlphaFoldDB" id="A0A6G0WX89"/>
<dbReference type="PANTHER" id="PTHR13109:SF7">
    <property type="entry name" value="NEUROCHONDRIN"/>
    <property type="match status" value="1"/>
</dbReference>
<gene>
    <name evidence="1" type="ORF">Ae201684_010826</name>
</gene>
<dbReference type="VEuPathDB" id="FungiDB:AeMF1_002022"/>
<dbReference type="Pfam" id="PF05536">
    <property type="entry name" value="Neurochondrin"/>
    <property type="match status" value="1"/>
</dbReference>
<dbReference type="InterPro" id="IPR008709">
    <property type="entry name" value="Neurochondrin"/>
</dbReference>
<proteinExistence type="predicted"/>
<sequence>MVDPKLKQCLTILAGNSDEHKFAGLLMITKHLQTEDEAVLQYVRREVVKIAGVPFFVRLLHTQNAQDDGISPFRSLALNLISSFCLDTSLAPEFATDTVLSAVLEVLPQAILTQKSVIIHDCVQILHGLLPFEIFKSHHGQKHIVEAIHTCAVDRPLLDADLIHLVSLLQASSPASMSLDSFTSLCETFAAISTPSNAKCELQDVFIGCLASDSTAALFLTASNVRCLAKGLFGAWPAHTHRSTRRDTSLRLLERLASICGGDWLLEQDGAAPPVIGLTLQMAAIESKLLLDDAERILIDMEIQQTPKDTVECDEILHRIQLLLPACYTIAEAVLESLTNIDNADSLSNTMLLHLKETLGQMFTVIIQYLTTCRDAIGSAAFQPSAAFDAITFATIRVLGAWMAQETDLLEEQLVVLIPFLVTYEPQAVEGGSDADSDDEVDTNDSGNSTLPFLLPGLLQLTATSAGAAAVLDNERVLQRLLQFTGVVCSQMMASKLDDGVGTLTMCLGICVNILLVSNASTPHRLFKKALPMLQSLTALTWKQAQDTASDEYVLLLHLVACVALMAPRLPTELQTCFAWIRAHPPSIDVESTYDLHELVLKLMAT</sequence>
<accession>A0A6G0WX89</accession>
<keyword evidence="2" id="KW-1185">Reference proteome</keyword>
<evidence type="ECO:0000313" key="1">
    <source>
        <dbReference type="EMBL" id="KAF0732177.1"/>
    </source>
</evidence>
<comment type="caution">
    <text evidence="1">The sequence shown here is derived from an EMBL/GenBank/DDBJ whole genome shotgun (WGS) entry which is preliminary data.</text>
</comment>
<dbReference type="EMBL" id="VJMJ01000137">
    <property type="protein sequence ID" value="KAF0732177.1"/>
    <property type="molecule type" value="Genomic_DNA"/>
</dbReference>
<dbReference type="PANTHER" id="PTHR13109">
    <property type="entry name" value="NEUROCHONDRIN"/>
    <property type="match status" value="1"/>
</dbReference>